<protein>
    <submittedName>
        <fullName evidence="1">Asparaginase</fullName>
    </submittedName>
</protein>
<name>A0ABT4TGC4_9ACTN</name>
<proteinExistence type="predicted"/>
<keyword evidence="2" id="KW-1185">Reference proteome</keyword>
<dbReference type="Pfam" id="PF06089">
    <property type="entry name" value="Asparaginase_II"/>
    <property type="match status" value="1"/>
</dbReference>
<dbReference type="PANTHER" id="PTHR42110">
    <property type="entry name" value="L-ASPARAGINASE, PUTATIVE (AFU_ORTHOLOGUE AFUA_3G11890)-RELATED"/>
    <property type="match status" value="1"/>
</dbReference>
<dbReference type="InterPro" id="IPR010349">
    <property type="entry name" value="Asparaginase_II"/>
</dbReference>
<accession>A0ABT4TGC4</accession>
<evidence type="ECO:0000313" key="2">
    <source>
        <dbReference type="Proteomes" id="UP001165685"/>
    </source>
</evidence>
<dbReference type="PANTHER" id="PTHR42110:SF1">
    <property type="entry name" value="L-ASPARAGINASE, PUTATIVE (AFU_ORTHOLOGUE AFUA_3G11890)-RELATED"/>
    <property type="match status" value="1"/>
</dbReference>
<reference evidence="1" key="1">
    <citation type="submission" date="2023-01" db="EMBL/GenBank/DDBJ databases">
        <title>Draft genome sequence of Nocardiopsis sp. LSu2-4 isolated from halophytes.</title>
        <authorList>
            <person name="Duangmal K."/>
            <person name="Chantavorakit T."/>
        </authorList>
    </citation>
    <scope>NUCLEOTIDE SEQUENCE</scope>
    <source>
        <strain evidence="1">LSu2-4</strain>
    </source>
</reference>
<sequence length="326" mass="33510">MEGLVSHPSSPLPAYVPLAEVVRSGFREGVHYGAVIGITADGAPGYTRGPVEAAMFPRSAAKPFQALAALRAGAPVSGPELAIAAGSHSGQDIHADTVRKVLADAGLGPDDLRCPVDWPMGRRFRDALLRSGGEPDRLLMNCSGKHAAMLAACAAQGWSTADYLDPAHPLQALVRETIEELCGEPVAHTAVDGCGAPQMAVSLQGLARGIRAMALAPESTPEAAVIAAMRTHPEYVAGEGRLDTRIMRDLPGTVSKIGAEGVLVLADTDGRTAAVKISDGDAETRARAMVGLTALRELGADVSPVADLLSVDLFGGGGPVGAVRPL</sequence>
<dbReference type="RefSeq" id="WP_270676231.1">
    <property type="nucleotide sequence ID" value="NZ_JAQFWP010000005.1"/>
</dbReference>
<dbReference type="Proteomes" id="UP001165685">
    <property type="component" value="Unassembled WGS sequence"/>
</dbReference>
<organism evidence="1 2">
    <name type="scientific">Nocardiopsis suaedae</name>
    <dbReference type="NCBI Taxonomy" id="3018444"/>
    <lineage>
        <taxon>Bacteria</taxon>
        <taxon>Bacillati</taxon>
        <taxon>Actinomycetota</taxon>
        <taxon>Actinomycetes</taxon>
        <taxon>Streptosporangiales</taxon>
        <taxon>Nocardiopsidaceae</taxon>
        <taxon>Nocardiopsis</taxon>
    </lineage>
</organism>
<evidence type="ECO:0000313" key="1">
    <source>
        <dbReference type="EMBL" id="MDA2803752.1"/>
    </source>
</evidence>
<dbReference type="EMBL" id="JAQFWP010000005">
    <property type="protein sequence ID" value="MDA2803752.1"/>
    <property type="molecule type" value="Genomic_DNA"/>
</dbReference>
<gene>
    <name evidence="1" type="ORF">O4U47_04450</name>
</gene>
<comment type="caution">
    <text evidence="1">The sequence shown here is derived from an EMBL/GenBank/DDBJ whole genome shotgun (WGS) entry which is preliminary data.</text>
</comment>